<protein>
    <submittedName>
        <fullName evidence="1">Uncharacterized protein</fullName>
    </submittedName>
</protein>
<accession>A0A2X3K6W6</accession>
<dbReference type="KEGG" id="bana:BARAN1_0943"/>
<organism evidence="1 2">
    <name type="scientific">Candidatus Bipolaricaulis anaerobius</name>
    <dbReference type="NCBI Taxonomy" id="2026885"/>
    <lineage>
        <taxon>Bacteria</taxon>
        <taxon>Candidatus Bipolaricaulota</taxon>
        <taxon>Candidatus Bipolaricaulia</taxon>
        <taxon>Candidatus Bipolaricaulales</taxon>
        <taxon>Candidatus Bipolaricaulaceae</taxon>
        <taxon>Candidatus Bipolaricaulis</taxon>
    </lineage>
</organism>
<gene>
    <name evidence="1" type="ORF">BARAN1_0943</name>
</gene>
<dbReference type="Proteomes" id="UP000249818">
    <property type="component" value="Chromosome BARAN1"/>
</dbReference>
<keyword evidence="2" id="KW-1185">Reference proteome</keyword>
<evidence type="ECO:0000313" key="2">
    <source>
        <dbReference type="Proteomes" id="UP000249818"/>
    </source>
</evidence>
<proteinExistence type="predicted"/>
<dbReference type="AlphaFoldDB" id="A0A2X3K6W6"/>
<evidence type="ECO:0000313" key="1">
    <source>
        <dbReference type="EMBL" id="SQD92967.1"/>
    </source>
</evidence>
<sequence length="36" mass="4137">MISLLNKRRKSGERNMNMEYMTVYIKKETGLSLGSG</sequence>
<name>A0A2X3K6W6_9BACT</name>
<dbReference type="EMBL" id="LS483254">
    <property type="protein sequence ID" value="SQD92967.1"/>
    <property type="molecule type" value="Genomic_DNA"/>
</dbReference>
<reference evidence="2" key="1">
    <citation type="submission" date="2018-05" db="EMBL/GenBank/DDBJ databases">
        <authorList>
            <person name="Hao L."/>
        </authorList>
    </citation>
    <scope>NUCLEOTIDE SEQUENCE [LARGE SCALE GENOMIC DNA]</scope>
</reference>